<dbReference type="InterPro" id="IPR036108">
    <property type="entry name" value="4pyrrol_syn_uPrphyn_synt_sf"/>
</dbReference>
<dbReference type="Gene3D" id="3.40.50.10090">
    <property type="match status" value="2"/>
</dbReference>
<dbReference type="CDD" id="cd06578">
    <property type="entry name" value="HemD"/>
    <property type="match status" value="1"/>
</dbReference>
<comment type="similarity">
    <text evidence="2 9">Belongs to the uroporphyrinogen-III synthase family.</text>
</comment>
<dbReference type="PANTHER" id="PTHR38042:SF1">
    <property type="entry name" value="UROPORPHYRINOGEN-III SYNTHASE, CHLOROPLASTIC"/>
    <property type="match status" value="1"/>
</dbReference>
<evidence type="ECO:0000256" key="4">
    <source>
        <dbReference type="ARBA" id="ARBA00023239"/>
    </source>
</evidence>
<dbReference type="SUPFAM" id="SSF69618">
    <property type="entry name" value="HemD-like"/>
    <property type="match status" value="1"/>
</dbReference>
<evidence type="ECO:0000256" key="6">
    <source>
        <dbReference type="ARBA" id="ARBA00037589"/>
    </source>
</evidence>
<dbReference type="RefSeq" id="WP_047426255.1">
    <property type="nucleotide sequence ID" value="NZ_CCEG01000005.1"/>
</dbReference>
<evidence type="ECO:0000256" key="1">
    <source>
        <dbReference type="ARBA" id="ARBA00004772"/>
    </source>
</evidence>
<dbReference type="Proteomes" id="UP000044616">
    <property type="component" value="Unassembled WGS sequence"/>
</dbReference>
<evidence type="ECO:0000256" key="8">
    <source>
        <dbReference type="ARBA" id="ARBA00048617"/>
    </source>
</evidence>
<evidence type="ECO:0000256" key="9">
    <source>
        <dbReference type="RuleBase" id="RU366031"/>
    </source>
</evidence>
<comment type="catalytic activity">
    <reaction evidence="8 9">
        <text>hydroxymethylbilane = uroporphyrinogen III + H2O</text>
        <dbReference type="Rhea" id="RHEA:18965"/>
        <dbReference type="ChEBI" id="CHEBI:15377"/>
        <dbReference type="ChEBI" id="CHEBI:57308"/>
        <dbReference type="ChEBI" id="CHEBI:57845"/>
        <dbReference type="EC" id="4.2.1.75"/>
    </reaction>
</comment>
<evidence type="ECO:0000313" key="12">
    <source>
        <dbReference type="Proteomes" id="UP000044616"/>
    </source>
</evidence>
<evidence type="ECO:0000313" key="11">
    <source>
        <dbReference type="EMBL" id="CDR27797.1"/>
    </source>
</evidence>
<proteinExistence type="inferred from homology"/>
<dbReference type="UniPathway" id="UPA00251">
    <property type="reaction ID" value="UER00320"/>
</dbReference>
<keyword evidence="5 9" id="KW-0627">Porphyrin biosynthesis</keyword>
<evidence type="ECO:0000256" key="5">
    <source>
        <dbReference type="ARBA" id="ARBA00023244"/>
    </source>
</evidence>
<dbReference type="GO" id="GO:0006780">
    <property type="term" value="P:uroporphyrinogen III biosynthetic process"/>
    <property type="evidence" value="ECO:0007669"/>
    <property type="project" value="UniProtKB-UniRule"/>
</dbReference>
<comment type="pathway">
    <text evidence="1 9">Porphyrin-containing compound metabolism; protoporphyrin-IX biosynthesis; coproporphyrinogen-III from 5-aminolevulinate: step 3/4.</text>
</comment>
<evidence type="ECO:0000256" key="7">
    <source>
        <dbReference type="ARBA" id="ARBA00040167"/>
    </source>
</evidence>
<accession>A0A077UL54</accession>
<sequence length="222" mass="25462">MKPVVVMTQTNDVQSDLVSIIHKPFIEVKPLAFDLNLLDRHYDWLIFSSKNAVKYFYNYLNRLNVDYIAVIGVKTAQYCESLGIHVDYMPSDFSQEGFLEGFNKKNQKILIPSSQLARPLLSETLSKENEVIKLDLYTSIPNKQNIQDVKKMIQHQHIDALTFSSSSAVRYYFNEGTVPKFQDYYAIGEQTARTIKANKQPVTIADTQTLESLIQKILESRG</sequence>
<protein>
    <recommendedName>
        <fullName evidence="7 9">Uroporphyrinogen-III synthase</fullName>
        <ecNumber evidence="3 9">4.2.1.75</ecNumber>
    </recommendedName>
</protein>
<dbReference type="GO" id="GO:0004852">
    <property type="term" value="F:uroporphyrinogen-III synthase activity"/>
    <property type="evidence" value="ECO:0007669"/>
    <property type="project" value="UniProtKB-UniRule"/>
</dbReference>
<dbReference type="InterPro" id="IPR039793">
    <property type="entry name" value="UROS/Hem4"/>
</dbReference>
<name>A0A077UL54_9STAP</name>
<evidence type="ECO:0000256" key="3">
    <source>
        <dbReference type="ARBA" id="ARBA00013109"/>
    </source>
</evidence>
<comment type="function">
    <text evidence="6 9">Catalyzes cyclization of the linear tetrapyrrole, hydroxymethylbilane, to the macrocyclic uroporphyrinogen III.</text>
</comment>
<dbReference type="PANTHER" id="PTHR38042">
    <property type="entry name" value="UROPORPHYRINOGEN-III SYNTHASE, CHLOROPLASTIC"/>
    <property type="match status" value="1"/>
</dbReference>
<organism evidence="11 12">
    <name type="scientific">Staphylococcus schweitzeri</name>
    <dbReference type="NCBI Taxonomy" id="1654388"/>
    <lineage>
        <taxon>Bacteria</taxon>
        <taxon>Bacillati</taxon>
        <taxon>Bacillota</taxon>
        <taxon>Bacilli</taxon>
        <taxon>Bacillales</taxon>
        <taxon>Staphylococcaceae</taxon>
        <taxon>Staphylococcus</taxon>
    </lineage>
</organism>
<evidence type="ECO:0000256" key="2">
    <source>
        <dbReference type="ARBA" id="ARBA00008133"/>
    </source>
</evidence>
<dbReference type="InterPro" id="IPR003754">
    <property type="entry name" value="4pyrrol_synth_uPrphyn_synth"/>
</dbReference>
<dbReference type="EMBL" id="CCEH01000006">
    <property type="protein sequence ID" value="CDR27797.1"/>
    <property type="molecule type" value="Genomic_DNA"/>
</dbReference>
<keyword evidence="4 9" id="KW-0456">Lyase</keyword>
<dbReference type="Pfam" id="PF02602">
    <property type="entry name" value="HEM4"/>
    <property type="match status" value="1"/>
</dbReference>
<gene>
    <name evidence="11" type="ORF">ERS140147_00910</name>
</gene>
<evidence type="ECO:0000259" key="10">
    <source>
        <dbReference type="Pfam" id="PF02602"/>
    </source>
</evidence>
<dbReference type="GO" id="GO:0006782">
    <property type="term" value="P:protoporphyrinogen IX biosynthetic process"/>
    <property type="evidence" value="ECO:0007669"/>
    <property type="project" value="UniProtKB-UniRule"/>
</dbReference>
<dbReference type="AlphaFoldDB" id="A0A077UL54"/>
<dbReference type="EC" id="4.2.1.75" evidence="3 9"/>
<feature type="domain" description="Tetrapyrrole biosynthesis uroporphyrinogen III synthase" evidence="10">
    <location>
        <begin position="21"/>
        <end position="215"/>
    </location>
</feature>
<reference evidence="11 12" key="1">
    <citation type="submission" date="2014-05" db="EMBL/GenBank/DDBJ databases">
        <authorList>
            <person name="Aslett A.Martin."/>
            <person name="De Silva Nishadi"/>
        </authorList>
    </citation>
    <scope>NUCLEOTIDE SEQUENCE [LARGE SCALE GENOMIC DNA]</scope>
</reference>